<feature type="region of interest" description="Disordered" evidence="1">
    <location>
        <begin position="305"/>
        <end position="352"/>
    </location>
</feature>
<feature type="transmembrane region" description="Helical" evidence="2">
    <location>
        <begin position="77"/>
        <end position="97"/>
    </location>
</feature>
<name>A0ABV5QI17_9ACTN</name>
<evidence type="ECO:0000313" key="3">
    <source>
        <dbReference type="EMBL" id="MFB9553131.1"/>
    </source>
</evidence>
<keyword evidence="4" id="KW-1185">Reference proteome</keyword>
<organism evidence="3 4">
    <name type="scientific">Streptomyces roseoviridis</name>
    <dbReference type="NCBI Taxonomy" id="67361"/>
    <lineage>
        <taxon>Bacteria</taxon>
        <taxon>Bacillati</taxon>
        <taxon>Actinomycetota</taxon>
        <taxon>Actinomycetes</taxon>
        <taxon>Kitasatosporales</taxon>
        <taxon>Streptomycetaceae</taxon>
        <taxon>Streptomyces</taxon>
    </lineage>
</organism>
<feature type="compositionally biased region" description="Pro residues" evidence="1">
    <location>
        <begin position="311"/>
        <end position="338"/>
    </location>
</feature>
<evidence type="ECO:0000256" key="2">
    <source>
        <dbReference type="SAM" id="Phobius"/>
    </source>
</evidence>
<evidence type="ECO:0000256" key="1">
    <source>
        <dbReference type="SAM" id="MobiDB-lite"/>
    </source>
</evidence>
<keyword evidence="2" id="KW-0472">Membrane</keyword>
<keyword evidence="2" id="KW-1133">Transmembrane helix</keyword>
<accession>A0ABV5QI17</accession>
<reference evidence="3 4" key="1">
    <citation type="submission" date="2024-09" db="EMBL/GenBank/DDBJ databases">
        <authorList>
            <person name="Sun Q."/>
            <person name="Mori K."/>
        </authorList>
    </citation>
    <scope>NUCLEOTIDE SEQUENCE [LARGE SCALE GENOMIC DNA]</scope>
    <source>
        <strain evidence="3 4">JCM 4414</strain>
    </source>
</reference>
<feature type="transmembrane region" description="Helical" evidence="2">
    <location>
        <begin position="117"/>
        <end position="141"/>
    </location>
</feature>
<feature type="transmembrane region" description="Helical" evidence="2">
    <location>
        <begin position="284"/>
        <end position="304"/>
    </location>
</feature>
<feature type="transmembrane region" description="Helical" evidence="2">
    <location>
        <begin position="49"/>
        <end position="70"/>
    </location>
</feature>
<sequence length="352" mass="36453">MSSAPQLRTLHQPLVWFAASMAVLAVFSAGGLVLDDRVLVGAPIWAKPFKFAVSFIAYALTLAWMLSLLPGTRARRVGWWAGTVVAVTSLGEMVLITTQVVRGKQSHFNNATPFDAAVFQAMGITVVALWLAALVIAVLLLRARILDRATAWAVRLSSLIALAGAAVGFLMVQPTPQQLAEDDPAIVGAHGVGVVDGGPGMPLTGWSTTGGDLRIAHFFGMHALQLVPLVLLLLSALAPRFVRLADDRIRLRMALIASAAYAATFVLLTWQALRGQPLLSPDGLTAAAAGAIALLTAAATALALRRGASPSPSPTPPSPSSPAPAPASPSVPSVPSPSVPSASAVARQESEA</sequence>
<feature type="transmembrane region" description="Helical" evidence="2">
    <location>
        <begin position="251"/>
        <end position="272"/>
    </location>
</feature>
<proteinExistence type="predicted"/>
<feature type="transmembrane region" description="Helical" evidence="2">
    <location>
        <begin position="215"/>
        <end position="239"/>
    </location>
</feature>
<comment type="caution">
    <text evidence="3">The sequence shown here is derived from an EMBL/GenBank/DDBJ whole genome shotgun (WGS) entry which is preliminary data.</text>
</comment>
<dbReference type="RefSeq" id="WP_345490076.1">
    <property type="nucleotide sequence ID" value="NZ_BAAAWU010000001.1"/>
</dbReference>
<dbReference type="EMBL" id="JBHMCT010000004">
    <property type="protein sequence ID" value="MFB9553131.1"/>
    <property type="molecule type" value="Genomic_DNA"/>
</dbReference>
<gene>
    <name evidence="3" type="ORF">ACFFTP_02820</name>
</gene>
<feature type="transmembrane region" description="Helical" evidence="2">
    <location>
        <begin position="14"/>
        <end position="34"/>
    </location>
</feature>
<feature type="transmembrane region" description="Helical" evidence="2">
    <location>
        <begin position="153"/>
        <end position="172"/>
    </location>
</feature>
<keyword evidence="2" id="KW-0812">Transmembrane</keyword>
<protein>
    <submittedName>
        <fullName evidence="3">Uncharacterized protein</fullName>
    </submittedName>
</protein>
<evidence type="ECO:0000313" key="4">
    <source>
        <dbReference type="Proteomes" id="UP001589716"/>
    </source>
</evidence>
<dbReference type="Proteomes" id="UP001589716">
    <property type="component" value="Unassembled WGS sequence"/>
</dbReference>